<feature type="region of interest" description="Disordered" evidence="1">
    <location>
        <begin position="43"/>
        <end position="62"/>
    </location>
</feature>
<protein>
    <submittedName>
        <fullName evidence="2">Uncharacterized protein</fullName>
    </submittedName>
</protein>
<sequence length="136" mass="15724">MTTGKGGEVKKEKHKNMGMNWPLTCSKVQQGNHDELVTMESVRKKKDARVKRRTLKSTTTTTTRRGENLFIYDYPLPAEDKQKTRMKRKKHSEVGAKRKKRKLVKKNRGKTRETKKMLVWGGSHNLVHGSYQGISN</sequence>
<accession>G0UZP8</accession>
<dbReference type="AlphaFoldDB" id="G0UZP8"/>
<proteinExistence type="predicted"/>
<organism evidence="2">
    <name type="scientific">Trypanosoma congolense (strain IL3000)</name>
    <dbReference type="NCBI Taxonomy" id="1068625"/>
    <lineage>
        <taxon>Eukaryota</taxon>
        <taxon>Discoba</taxon>
        <taxon>Euglenozoa</taxon>
        <taxon>Kinetoplastea</taxon>
        <taxon>Metakinetoplastina</taxon>
        <taxon>Trypanosomatida</taxon>
        <taxon>Trypanosomatidae</taxon>
        <taxon>Trypanosoma</taxon>
        <taxon>Nannomonas</taxon>
    </lineage>
</organism>
<evidence type="ECO:0000313" key="2">
    <source>
        <dbReference type="EMBL" id="CCC94867.1"/>
    </source>
</evidence>
<name>G0UZP8_TRYCI</name>
<feature type="compositionally biased region" description="Basic residues" evidence="1">
    <location>
        <begin position="84"/>
        <end position="109"/>
    </location>
</feature>
<feature type="region of interest" description="Disordered" evidence="1">
    <location>
        <begin position="1"/>
        <end position="25"/>
    </location>
</feature>
<gene>
    <name evidence="2" type="ORF">TCIL3000_11_2590</name>
</gene>
<evidence type="ECO:0000256" key="1">
    <source>
        <dbReference type="SAM" id="MobiDB-lite"/>
    </source>
</evidence>
<feature type="region of interest" description="Disordered" evidence="1">
    <location>
        <begin position="81"/>
        <end position="111"/>
    </location>
</feature>
<reference evidence="2" key="1">
    <citation type="journal article" date="2012" name="Proc. Natl. Acad. Sci. U.S.A.">
        <title>Antigenic diversity is generated by distinct evolutionary mechanisms in African trypanosome species.</title>
        <authorList>
            <person name="Jackson A.P."/>
            <person name="Berry A."/>
            <person name="Aslett M."/>
            <person name="Allison H.C."/>
            <person name="Burton P."/>
            <person name="Vavrova-Anderson J."/>
            <person name="Brown R."/>
            <person name="Browne H."/>
            <person name="Corton N."/>
            <person name="Hauser H."/>
            <person name="Gamble J."/>
            <person name="Gilderthorp R."/>
            <person name="Marcello L."/>
            <person name="McQuillan J."/>
            <person name="Otto T.D."/>
            <person name="Quail M.A."/>
            <person name="Sanders M.J."/>
            <person name="van Tonder A."/>
            <person name="Ginger M.L."/>
            <person name="Field M.C."/>
            <person name="Barry J.D."/>
            <person name="Hertz-Fowler C."/>
            <person name="Berriman M."/>
        </authorList>
    </citation>
    <scope>NUCLEOTIDE SEQUENCE</scope>
    <source>
        <strain evidence="2">IL3000</strain>
    </source>
</reference>
<feature type="compositionally biased region" description="Basic residues" evidence="1">
    <location>
        <begin position="43"/>
        <end position="55"/>
    </location>
</feature>
<dbReference type="EMBL" id="HE575324">
    <property type="protein sequence ID" value="CCC94867.1"/>
    <property type="molecule type" value="Genomic_DNA"/>
</dbReference>